<dbReference type="Proteomes" id="UP000503462">
    <property type="component" value="Chromosome 4"/>
</dbReference>
<dbReference type="Gene3D" id="3.40.50.1000">
    <property type="entry name" value="HAD superfamily/HAD-like"/>
    <property type="match status" value="1"/>
</dbReference>
<name>A0A6H0XZ69_9PEZI</name>
<gene>
    <name evidence="1" type="ORF">AMS68_005570</name>
</gene>
<dbReference type="InterPro" id="IPR050849">
    <property type="entry name" value="HAD-like_hydrolase_phosphatase"/>
</dbReference>
<dbReference type="SUPFAM" id="SSF56784">
    <property type="entry name" value="HAD-like"/>
    <property type="match status" value="1"/>
</dbReference>
<dbReference type="PANTHER" id="PTHR28181:SF1">
    <property type="entry name" value="COLD TOLERANCE PROTEIN 1"/>
    <property type="match status" value="1"/>
</dbReference>
<sequence length="327" mass="37090">MARYFRVTLDWDGTLTHKDTMFMMGNIVAQRNARTGQSGLVSQEWKKFGEAYQLDYERHKQSFIPCEAERDNPESECVWLQSLRGVEDGSAKRVEQSGFFKGVIQQDVLRAAEEAVESGTITLRKDWQRLFVEAAAARAGVPLPPKAHIYEIEILSVNWSETMIREVISLHVKRLTSIDEIQRRNLDDLVKHMVIQANDLQGLNTAPGCNGSVTSPNKLAVRTNLDKLKCYARSWDQIHVYVGDSTTDLDCLLAADVGICIRDEPMTSSQSELARALDRVRVYVKHVSDHKHVVEREDGVPAEAKLWWARDFSEVSSFLTRISVLRA</sequence>
<proteinExistence type="predicted"/>
<evidence type="ECO:0000313" key="1">
    <source>
        <dbReference type="EMBL" id="QIX00053.1"/>
    </source>
</evidence>
<evidence type="ECO:0000313" key="2">
    <source>
        <dbReference type="Proteomes" id="UP000503462"/>
    </source>
</evidence>
<dbReference type="PANTHER" id="PTHR28181">
    <property type="entry name" value="UPF0655 PROTEIN YCR015C"/>
    <property type="match status" value="1"/>
</dbReference>
<dbReference type="AlphaFoldDB" id="A0A6H0XZ69"/>
<dbReference type="EMBL" id="CP051142">
    <property type="protein sequence ID" value="QIX00053.1"/>
    <property type="molecule type" value="Genomic_DNA"/>
</dbReference>
<protein>
    <recommendedName>
        <fullName evidence="3">Haloacid dehalogenase-like hydrolase</fullName>
    </recommendedName>
</protein>
<dbReference type="InterPro" id="IPR023214">
    <property type="entry name" value="HAD_sf"/>
</dbReference>
<accession>A0A6H0XZ69</accession>
<organism evidence="1 2">
    <name type="scientific">Peltaster fructicola</name>
    <dbReference type="NCBI Taxonomy" id="286661"/>
    <lineage>
        <taxon>Eukaryota</taxon>
        <taxon>Fungi</taxon>
        <taxon>Dikarya</taxon>
        <taxon>Ascomycota</taxon>
        <taxon>Pezizomycotina</taxon>
        <taxon>Dothideomycetes</taxon>
        <taxon>Dothideomycetes incertae sedis</taxon>
        <taxon>Peltaster</taxon>
    </lineage>
</organism>
<evidence type="ECO:0008006" key="3">
    <source>
        <dbReference type="Google" id="ProtNLM"/>
    </source>
</evidence>
<dbReference type="InterPro" id="IPR036412">
    <property type="entry name" value="HAD-like_sf"/>
</dbReference>
<dbReference type="OrthoDB" id="10255128at2759"/>
<keyword evidence="2" id="KW-1185">Reference proteome</keyword>
<reference evidence="1 2" key="1">
    <citation type="journal article" date="2016" name="Sci. Rep.">
        <title>Peltaster fructicola genome reveals evolution from an invasive phytopathogen to an ectophytic parasite.</title>
        <authorList>
            <person name="Xu C."/>
            <person name="Chen H."/>
            <person name="Gleason M.L."/>
            <person name="Xu J.R."/>
            <person name="Liu H."/>
            <person name="Zhang R."/>
            <person name="Sun G."/>
        </authorList>
    </citation>
    <scope>NUCLEOTIDE SEQUENCE [LARGE SCALE GENOMIC DNA]</scope>
    <source>
        <strain evidence="1 2">LNHT1506</strain>
    </source>
</reference>